<keyword evidence="4" id="KW-1185">Reference proteome</keyword>
<dbReference type="Proteomes" id="UP000604066">
    <property type="component" value="Unassembled WGS sequence"/>
</dbReference>
<comment type="caution">
    <text evidence="3">The sequence shown here is derived from an EMBL/GenBank/DDBJ whole genome shotgun (WGS) entry which is preliminary data.</text>
</comment>
<evidence type="ECO:0000256" key="1">
    <source>
        <dbReference type="ARBA" id="ARBA00022603"/>
    </source>
</evidence>
<proteinExistence type="predicted"/>
<gene>
    <name evidence="3" type="ORF">HDG70_001981</name>
</gene>
<dbReference type="InterPro" id="IPR004398">
    <property type="entry name" value="RNA_MeTrfase_RsmD"/>
</dbReference>
<evidence type="ECO:0000256" key="2">
    <source>
        <dbReference type="ARBA" id="ARBA00022679"/>
    </source>
</evidence>
<name>A0ABX2RB04_9THEO</name>
<sequence length="184" mass="20370">MRIITGDARGRKLIAPKGLKTRPTSDRVKEAMFNILGYRVIDAVVLDGFAGTGNLGLEALSRGAKFSYFIEADREAFSCLRRNIENLGYGDRAKAILGDIFKILPHINEKFDLIFLDPPYGYGFEERAVLTILQLGLLKETGLIVVETAKKIGLNISSEKLGLIREAVYGNTLLGFYQLKRGGE</sequence>
<organism evidence="3 4">
    <name type="scientific">Carboxydothermus ferrireducens DSM 11255</name>
    <dbReference type="NCBI Taxonomy" id="1119529"/>
    <lineage>
        <taxon>Bacteria</taxon>
        <taxon>Bacillati</taxon>
        <taxon>Bacillota</taxon>
        <taxon>Clostridia</taxon>
        <taxon>Thermoanaerobacterales</taxon>
        <taxon>Thermoanaerobacteraceae</taxon>
        <taxon>Carboxydothermus</taxon>
    </lineage>
</organism>
<dbReference type="PANTHER" id="PTHR43542">
    <property type="entry name" value="METHYLTRANSFERASE"/>
    <property type="match status" value="1"/>
</dbReference>
<keyword evidence="1 3" id="KW-0489">Methyltransferase</keyword>
<protein>
    <submittedName>
        <fullName evidence="3">16S rRNA (Guanine966-N2)-methyltransferase</fullName>
        <ecNumber evidence="3">2.1.1.171</ecNumber>
    </submittedName>
</protein>
<dbReference type="EMBL" id="JACCBS010000003">
    <property type="protein sequence ID" value="NYE58230.1"/>
    <property type="molecule type" value="Genomic_DNA"/>
</dbReference>
<dbReference type="InterPro" id="IPR002052">
    <property type="entry name" value="DNA_methylase_N6_adenine_CS"/>
</dbReference>
<evidence type="ECO:0000313" key="3">
    <source>
        <dbReference type="EMBL" id="NYE58230.1"/>
    </source>
</evidence>
<dbReference type="PIRSF" id="PIRSF004553">
    <property type="entry name" value="CHP00095"/>
    <property type="match status" value="1"/>
</dbReference>
<dbReference type="CDD" id="cd02440">
    <property type="entry name" value="AdoMet_MTases"/>
    <property type="match status" value="1"/>
</dbReference>
<dbReference type="Gene3D" id="3.40.50.150">
    <property type="entry name" value="Vaccinia Virus protein VP39"/>
    <property type="match status" value="1"/>
</dbReference>
<dbReference type="SUPFAM" id="SSF53335">
    <property type="entry name" value="S-adenosyl-L-methionine-dependent methyltransferases"/>
    <property type="match status" value="1"/>
</dbReference>
<dbReference type="InterPro" id="IPR029063">
    <property type="entry name" value="SAM-dependent_MTases_sf"/>
</dbReference>
<dbReference type="RefSeq" id="WP_011344367.1">
    <property type="nucleotide sequence ID" value="NZ_JACCBS010000003.1"/>
</dbReference>
<accession>A0ABX2RB04</accession>
<dbReference type="PROSITE" id="PS00092">
    <property type="entry name" value="N6_MTASE"/>
    <property type="match status" value="1"/>
</dbReference>
<dbReference type="NCBIfam" id="TIGR00095">
    <property type="entry name" value="16S rRNA (guanine(966)-N(2))-methyltransferase RsmD"/>
    <property type="match status" value="1"/>
</dbReference>
<keyword evidence="2 3" id="KW-0808">Transferase</keyword>
<evidence type="ECO:0000313" key="4">
    <source>
        <dbReference type="Proteomes" id="UP000604066"/>
    </source>
</evidence>
<dbReference type="PANTHER" id="PTHR43542:SF1">
    <property type="entry name" value="METHYLTRANSFERASE"/>
    <property type="match status" value="1"/>
</dbReference>
<reference evidence="3 4" key="1">
    <citation type="submission" date="2020-07" db="EMBL/GenBank/DDBJ databases">
        <title>Genomic Encyclopedia of Type Strains, Phase III (KMG-III): the genomes of soil and plant-associated and newly described type strains.</title>
        <authorList>
            <person name="Whitman W."/>
        </authorList>
    </citation>
    <scope>NUCLEOTIDE SEQUENCE [LARGE SCALE GENOMIC DNA]</scope>
    <source>
        <strain evidence="3 4">DSM 11255</strain>
    </source>
</reference>
<dbReference type="EC" id="2.1.1.171" evidence="3"/>
<dbReference type="Pfam" id="PF03602">
    <property type="entry name" value="Cons_hypoth95"/>
    <property type="match status" value="1"/>
</dbReference>
<dbReference type="GO" id="GO:0052913">
    <property type="term" value="F:16S rRNA (guanine(966)-N(2))-methyltransferase activity"/>
    <property type="evidence" value="ECO:0007669"/>
    <property type="project" value="UniProtKB-EC"/>
</dbReference>